<evidence type="ECO:0000313" key="1">
    <source>
        <dbReference type="EMBL" id="OWY93376.1"/>
    </source>
</evidence>
<dbReference type="EMBL" id="NBNE01016194">
    <property type="protein sequence ID" value="OWY93376.1"/>
    <property type="molecule type" value="Genomic_DNA"/>
</dbReference>
<organism evidence="1 2">
    <name type="scientific">Phytophthora megakarya</name>
    <dbReference type="NCBI Taxonomy" id="4795"/>
    <lineage>
        <taxon>Eukaryota</taxon>
        <taxon>Sar</taxon>
        <taxon>Stramenopiles</taxon>
        <taxon>Oomycota</taxon>
        <taxon>Peronosporomycetes</taxon>
        <taxon>Peronosporales</taxon>
        <taxon>Peronosporaceae</taxon>
        <taxon>Phytophthora</taxon>
    </lineage>
</organism>
<protein>
    <submittedName>
        <fullName evidence="1">Uncharacterized protein</fullName>
    </submittedName>
</protein>
<keyword evidence="2" id="KW-1185">Reference proteome</keyword>
<evidence type="ECO:0000313" key="2">
    <source>
        <dbReference type="Proteomes" id="UP000198211"/>
    </source>
</evidence>
<dbReference type="Proteomes" id="UP000198211">
    <property type="component" value="Unassembled WGS sequence"/>
</dbReference>
<name>A0A225ULE8_9STRA</name>
<sequence>MRIVTRRKTYGAPHGKGEEEWQAVADELNDAVGATFSFRACRDKVAALVKEHKRESADVQAE</sequence>
<proteinExistence type="predicted"/>
<dbReference type="AlphaFoldDB" id="A0A225ULE8"/>
<accession>A0A225ULE8</accession>
<dbReference type="OrthoDB" id="125289at2759"/>
<gene>
    <name evidence="1" type="ORF">PHMEG_00037255</name>
</gene>
<reference evidence="2" key="1">
    <citation type="submission" date="2017-03" db="EMBL/GenBank/DDBJ databases">
        <title>Phytopthora megakarya and P. palmivora, two closely related causual agents of cacao black pod achieved similar genome size and gene model numbers by different mechanisms.</title>
        <authorList>
            <person name="Ali S."/>
            <person name="Shao J."/>
            <person name="Larry D.J."/>
            <person name="Kronmiller B."/>
            <person name="Shen D."/>
            <person name="Strem M.D."/>
            <person name="Melnick R.L."/>
            <person name="Guiltinan M.J."/>
            <person name="Tyler B.M."/>
            <person name="Meinhardt L.W."/>
            <person name="Bailey B.A."/>
        </authorList>
    </citation>
    <scope>NUCLEOTIDE SEQUENCE [LARGE SCALE GENOMIC DNA]</scope>
    <source>
        <strain evidence="2">zdho120</strain>
    </source>
</reference>
<comment type="caution">
    <text evidence="1">The sequence shown here is derived from an EMBL/GenBank/DDBJ whole genome shotgun (WGS) entry which is preliminary data.</text>
</comment>